<accession>A0A2U1KFR8</accession>
<dbReference type="EMBL" id="PKPP01019827">
    <property type="protein sequence ID" value="PWA35551.1"/>
    <property type="molecule type" value="Genomic_DNA"/>
</dbReference>
<evidence type="ECO:0000313" key="2">
    <source>
        <dbReference type="Proteomes" id="UP000245207"/>
    </source>
</evidence>
<dbReference type="AlphaFoldDB" id="A0A2U1KFR8"/>
<sequence>MQRNKESCLKLVRQFPVTTQNFRLAVNYYKMYASLYFPQITELLHKLPRVILLMLKTNDCLRSVNNALIKRPSVESFIIIGRVSSEALIEEKLSHAKSLFGLLHVWLEEISLQARFFIMQVALWMLQFRTALAL</sequence>
<organism evidence="1 2">
    <name type="scientific">Artemisia annua</name>
    <name type="common">Sweet wormwood</name>
    <dbReference type="NCBI Taxonomy" id="35608"/>
    <lineage>
        <taxon>Eukaryota</taxon>
        <taxon>Viridiplantae</taxon>
        <taxon>Streptophyta</taxon>
        <taxon>Embryophyta</taxon>
        <taxon>Tracheophyta</taxon>
        <taxon>Spermatophyta</taxon>
        <taxon>Magnoliopsida</taxon>
        <taxon>eudicotyledons</taxon>
        <taxon>Gunneridae</taxon>
        <taxon>Pentapetalae</taxon>
        <taxon>asterids</taxon>
        <taxon>campanulids</taxon>
        <taxon>Asterales</taxon>
        <taxon>Asteraceae</taxon>
        <taxon>Asteroideae</taxon>
        <taxon>Anthemideae</taxon>
        <taxon>Artemisiinae</taxon>
        <taxon>Artemisia</taxon>
    </lineage>
</organism>
<comment type="caution">
    <text evidence="1">The sequence shown here is derived from an EMBL/GenBank/DDBJ whole genome shotgun (WGS) entry which is preliminary data.</text>
</comment>
<keyword evidence="2" id="KW-1185">Reference proteome</keyword>
<proteinExistence type="predicted"/>
<protein>
    <submittedName>
        <fullName evidence="1">Leucine-rich repeat-containing protein</fullName>
    </submittedName>
</protein>
<reference evidence="1 2" key="1">
    <citation type="journal article" date="2018" name="Mol. Plant">
        <title>The genome of Artemisia annua provides insight into the evolution of Asteraceae family and artemisinin biosynthesis.</title>
        <authorList>
            <person name="Shen Q."/>
            <person name="Zhang L."/>
            <person name="Liao Z."/>
            <person name="Wang S."/>
            <person name="Yan T."/>
            <person name="Shi P."/>
            <person name="Liu M."/>
            <person name="Fu X."/>
            <person name="Pan Q."/>
            <person name="Wang Y."/>
            <person name="Lv Z."/>
            <person name="Lu X."/>
            <person name="Zhang F."/>
            <person name="Jiang W."/>
            <person name="Ma Y."/>
            <person name="Chen M."/>
            <person name="Hao X."/>
            <person name="Li L."/>
            <person name="Tang Y."/>
            <person name="Lv G."/>
            <person name="Zhou Y."/>
            <person name="Sun X."/>
            <person name="Brodelius P.E."/>
            <person name="Rose J.K.C."/>
            <person name="Tang K."/>
        </authorList>
    </citation>
    <scope>NUCLEOTIDE SEQUENCE [LARGE SCALE GENOMIC DNA]</scope>
    <source>
        <strain evidence="2">cv. Huhao1</strain>
        <tissue evidence="1">Leaf</tissue>
    </source>
</reference>
<dbReference type="Proteomes" id="UP000245207">
    <property type="component" value="Unassembled WGS sequence"/>
</dbReference>
<evidence type="ECO:0000313" key="1">
    <source>
        <dbReference type="EMBL" id="PWA35551.1"/>
    </source>
</evidence>
<gene>
    <name evidence="1" type="ORF">CTI12_AA600000</name>
</gene>
<dbReference type="OrthoDB" id="1709394at2759"/>
<name>A0A2U1KFR8_ARTAN</name>
<dbReference type="STRING" id="35608.A0A2U1KFR8"/>